<proteinExistence type="predicted"/>
<accession>A0A0E9UU02</accession>
<dbReference type="EMBL" id="GBXM01040139">
    <property type="protein sequence ID" value="JAH68438.1"/>
    <property type="molecule type" value="Transcribed_RNA"/>
</dbReference>
<sequence length="121" mass="14314">MMVKSEVITANRSVNQLKSNFSISHKNMYKDMYKIGYLAKTYNIPRLVAVHVWVCQLSHVKQQFLNLSCFKTNLNAILQVNYNRYGLAKYRFWHSYIIFVVDIPKNLSYKIQTFLCKHNSV</sequence>
<protein>
    <submittedName>
        <fullName evidence="1">Uncharacterized protein</fullName>
    </submittedName>
</protein>
<reference evidence="1" key="1">
    <citation type="submission" date="2014-11" db="EMBL/GenBank/DDBJ databases">
        <authorList>
            <person name="Amaro Gonzalez C."/>
        </authorList>
    </citation>
    <scope>NUCLEOTIDE SEQUENCE</scope>
</reference>
<evidence type="ECO:0000313" key="1">
    <source>
        <dbReference type="EMBL" id="JAH68438.1"/>
    </source>
</evidence>
<organism evidence="1">
    <name type="scientific">Anguilla anguilla</name>
    <name type="common">European freshwater eel</name>
    <name type="synonym">Muraena anguilla</name>
    <dbReference type="NCBI Taxonomy" id="7936"/>
    <lineage>
        <taxon>Eukaryota</taxon>
        <taxon>Metazoa</taxon>
        <taxon>Chordata</taxon>
        <taxon>Craniata</taxon>
        <taxon>Vertebrata</taxon>
        <taxon>Euteleostomi</taxon>
        <taxon>Actinopterygii</taxon>
        <taxon>Neopterygii</taxon>
        <taxon>Teleostei</taxon>
        <taxon>Anguilliformes</taxon>
        <taxon>Anguillidae</taxon>
        <taxon>Anguilla</taxon>
    </lineage>
</organism>
<name>A0A0E9UU02_ANGAN</name>
<reference evidence="1" key="2">
    <citation type="journal article" date="2015" name="Fish Shellfish Immunol.">
        <title>Early steps in the European eel (Anguilla anguilla)-Vibrio vulnificus interaction in the gills: Role of the RtxA13 toxin.</title>
        <authorList>
            <person name="Callol A."/>
            <person name="Pajuelo D."/>
            <person name="Ebbesson L."/>
            <person name="Teles M."/>
            <person name="MacKenzie S."/>
            <person name="Amaro C."/>
        </authorList>
    </citation>
    <scope>NUCLEOTIDE SEQUENCE</scope>
</reference>
<dbReference type="AlphaFoldDB" id="A0A0E9UU02"/>